<proteinExistence type="predicted"/>
<accession>A0A198WYP9</accession>
<reference evidence="1 2" key="1">
    <citation type="journal article" date="2016" name="Genome Biol. Evol.">
        <title>Comparative Genomic Analyses of the Moraxella catarrhalis Serosensitive and Seroresistant Lineages Demonstrate Their Independent Evolution.</title>
        <authorList>
            <person name="Earl J.P."/>
            <person name="de Vries S.P."/>
            <person name="Ahmed A."/>
            <person name="Powell E."/>
            <person name="Schultz M.P."/>
            <person name="Hermans P.W."/>
            <person name="Hill D.J."/>
            <person name="Zhou Z."/>
            <person name="Constantinidou C.I."/>
            <person name="Hu F.Z."/>
            <person name="Bootsma H.J."/>
            <person name="Ehrlich G.D."/>
        </authorList>
    </citation>
    <scope>NUCLEOTIDE SEQUENCE [LARGE SCALE GENOMIC DNA]</scope>
    <source>
        <strain evidence="1 2">F23</strain>
    </source>
</reference>
<name>A0A198WYP9_MORCA</name>
<evidence type="ECO:0000313" key="1">
    <source>
        <dbReference type="EMBL" id="OAV25505.1"/>
    </source>
</evidence>
<gene>
    <name evidence="1" type="ORF">AO370_0975</name>
</gene>
<organism evidence="1 2">
    <name type="scientific">Moraxella catarrhalis</name>
    <name type="common">Branhamella catarrhalis</name>
    <dbReference type="NCBI Taxonomy" id="480"/>
    <lineage>
        <taxon>Bacteria</taxon>
        <taxon>Pseudomonadati</taxon>
        <taxon>Pseudomonadota</taxon>
        <taxon>Gammaproteobacteria</taxon>
        <taxon>Moraxellales</taxon>
        <taxon>Moraxellaceae</taxon>
        <taxon>Moraxella</taxon>
    </lineage>
</organism>
<dbReference type="AlphaFoldDB" id="A0A198WYP9"/>
<protein>
    <submittedName>
        <fullName evidence="1">Uncharacterized protein</fullName>
    </submittedName>
</protein>
<dbReference type="Proteomes" id="UP000078295">
    <property type="component" value="Unassembled WGS sequence"/>
</dbReference>
<sequence>MSVIKIMPLILPENFHLANLFLVLFKNLSNKSVTSLPC</sequence>
<evidence type="ECO:0000313" key="2">
    <source>
        <dbReference type="Proteomes" id="UP000078295"/>
    </source>
</evidence>
<comment type="caution">
    <text evidence="1">The sequence shown here is derived from an EMBL/GenBank/DDBJ whole genome shotgun (WGS) entry which is preliminary data.</text>
</comment>
<dbReference type="EMBL" id="LXHQ01000029">
    <property type="protein sequence ID" value="OAV25505.1"/>
    <property type="molecule type" value="Genomic_DNA"/>
</dbReference>